<feature type="domain" description="C2H2-type" evidence="12">
    <location>
        <begin position="339"/>
        <end position="366"/>
    </location>
</feature>
<gene>
    <name evidence="13" type="ORF">E2562_007526</name>
</gene>
<keyword evidence="6" id="KW-0156">Chromatin regulator</keyword>
<evidence type="ECO:0000313" key="13">
    <source>
        <dbReference type="EMBL" id="KAF0916434.1"/>
    </source>
</evidence>
<dbReference type="PROSITE" id="PS50157">
    <property type="entry name" value="ZINC_FINGER_C2H2_2"/>
    <property type="match status" value="1"/>
</dbReference>
<keyword evidence="5" id="KW-0378">Hydrolase</keyword>
<dbReference type="OrthoDB" id="2019803at2759"/>
<organism evidence="13 14">
    <name type="scientific">Oryza meyeriana var. granulata</name>
    <dbReference type="NCBI Taxonomy" id="110450"/>
    <lineage>
        <taxon>Eukaryota</taxon>
        <taxon>Viridiplantae</taxon>
        <taxon>Streptophyta</taxon>
        <taxon>Embryophyta</taxon>
        <taxon>Tracheophyta</taxon>
        <taxon>Spermatophyta</taxon>
        <taxon>Magnoliopsida</taxon>
        <taxon>Liliopsida</taxon>
        <taxon>Poales</taxon>
        <taxon>Poaceae</taxon>
        <taxon>BOP clade</taxon>
        <taxon>Oryzoideae</taxon>
        <taxon>Oryzeae</taxon>
        <taxon>Oryzinae</taxon>
        <taxon>Oryza</taxon>
        <taxon>Oryza meyeriana</taxon>
    </lineage>
</organism>
<dbReference type="GO" id="GO:0016787">
    <property type="term" value="F:hydrolase activity"/>
    <property type="evidence" value="ECO:0007669"/>
    <property type="project" value="UniProtKB-KW"/>
</dbReference>
<evidence type="ECO:0000256" key="9">
    <source>
        <dbReference type="ARBA" id="ARBA00023242"/>
    </source>
</evidence>
<dbReference type="GO" id="GO:0005730">
    <property type="term" value="C:nucleolus"/>
    <property type="evidence" value="ECO:0007669"/>
    <property type="project" value="UniProtKB-SubCell"/>
</dbReference>
<dbReference type="GO" id="GO:0008270">
    <property type="term" value="F:zinc ion binding"/>
    <property type="evidence" value="ECO:0007669"/>
    <property type="project" value="UniProtKB-KW"/>
</dbReference>
<dbReference type="InterPro" id="IPR041232">
    <property type="entry name" value="NPL"/>
</dbReference>
<keyword evidence="4 10" id="KW-0863">Zinc-finger</keyword>
<reference evidence="13 14" key="1">
    <citation type="submission" date="2019-11" db="EMBL/GenBank/DDBJ databases">
        <title>Whole genome sequence of Oryza granulata.</title>
        <authorList>
            <person name="Li W."/>
        </authorList>
    </citation>
    <scope>NUCLEOTIDE SEQUENCE [LARGE SCALE GENOMIC DNA]</scope>
    <source>
        <strain evidence="14">cv. Menghai</strain>
        <tissue evidence="13">Leaf</tissue>
    </source>
</reference>
<dbReference type="InterPro" id="IPR013087">
    <property type="entry name" value="Znf_C2H2_type"/>
</dbReference>
<dbReference type="Proteomes" id="UP000479710">
    <property type="component" value="Unassembled WGS sequence"/>
</dbReference>
<sequence>MEASMGFWGVVVRPGETVRCDPPGEFYYHISQIALEPGELNENVQVFVEVDGKRTLLGTLLAEHCPQLATDLVFEKEFELLHTSKTYTIFFSGYQAEDTRGSDSPTKEGICSCTLLLVISDVSPTLGLMITIRCDVSGDESDEEVPLAIPLYPNSDDDKIKEAQYSPSKLAELKSAAAASPIPKAVVEERKNYGKSKADDDDSGEEDGDSSGESESSDDEDMIDEQDSSDDESSDEEETPSKNTEGKNRPVETPLKRPPQKKAKLATPIMDSKAGTVTGKRSGYVHVATPHPAKQAKKTPASNDMPQHSSGYVHVATPYPAKQAKKTSANNGMSKHSGYACKSCHKTFNSSMGLEAHSKAKHTATK</sequence>
<accession>A0A6G1DWE6</accession>
<dbReference type="AlphaFoldDB" id="A0A6G1DWE6"/>
<keyword evidence="8" id="KW-0804">Transcription</keyword>
<dbReference type="EMBL" id="SPHZ02000005">
    <property type="protein sequence ID" value="KAF0916434.1"/>
    <property type="molecule type" value="Genomic_DNA"/>
</dbReference>
<feature type="compositionally biased region" description="Basic and acidic residues" evidence="11">
    <location>
        <begin position="186"/>
        <end position="198"/>
    </location>
</feature>
<dbReference type="PROSITE" id="PS00028">
    <property type="entry name" value="ZINC_FINGER_C2H2_1"/>
    <property type="match status" value="1"/>
</dbReference>
<comment type="similarity">
    <text evidence="2">Belongs to the histone deacetylase HD2 family.</text>
</comment>
<feature type="compositionally biased region" description="Acidic residues" evidence="11">
    <location>
        <begin position="199"/>
        <end position="238"/>
    </location>
</feature>
<dbReference type="GO" id="GO:0006325">
    <property type="term" value="P:chromatin organization"/>
    <property type="evidence" value="ECO:0007669"/>
    <property type="project" value="UniProtKB-KW"/>
</dbReference>
<evidence type="ECO:0000256" key="3">
    <source>
        <dbReference type="ARBA" id="ARBA00022491"/>
    </source>
</evidence>
<keyword evidence="14" id="KW-1185">Reference proteome</keyword>
<dbReference type="FunFam" id="2.60.120.340:FF:000004">
    <property type="entry name" value="Histone deacetylase HDT1"/>
    <property type="match status" value="1"/>
</dbReference>
<evidence type="ECO:0000256" key="7">
    <source>
        <dbReference type="ARBA" id="ARBA00023015"/>
    </source>
</evidence>
<evidence type="ECO:0000256" key="4">
    <source>
        <dbReference type="ARBA" id="ARBA00022771"/>
    </source>
</evidence>
<dbReference type="Pfam" id="PF17800">
    <property type="entry name" value="NPL"/>
    <property type="match status" value="1"/>
</dbReference>
<protein>
    <recommendedName>
        <fullName evidence="12">C2H2-type domain-containing protein</fullName>
    </recommendedName>
</protein>
<evidence type="ECO:0000256" key="11">
    <source>
        <dbReference type="SAM" id="MobiDB-lite"/>
    </source>
</evidence>
<evidence type="ECO:0000256" key="10">
    <source>
        <dbReference type="PROSITE-ProRule" id="PRU00042"/>
    </source>
</evidence>
<evidence type="ECO:0000256" key="8">
    <source>
        <dbReference type="ARBA" id="ARBA00023163"/>
    </source>
</evidence>
<evidence type="ECO:0000313" key="14">
    <source>
        <dbReference type="Proteomes" id="UP000479710"/>
    </source>
</evidence>
<keyword evidence="7" id="KW-0805">Transcription regulation</keyword>
<feature type="compositionally biased region" description="Polar residues" evidence="11">
    <location>
        <begin position="300"/>
        <end position="310"/>
    </location>
</feature>
<evidence type="ECO:0000256" key="6">
    <source>
        <dbReference type="ARBA" id="ARBA00022853"/>
    </source>
</evidence>
<proteinExistence type="inferred from homology"/>
<evidence type="ECO:0000256" key="5">
    <source>
        <dbReference type="ARBA" id="ARBA00022801"/>
    </source>
</evidence>
<evidence type="ECO:0000256" key="2">
    <source>
        <dbReference type="ARBA" id="ARBA00006673"/>
    </source>
</evidence>
<evidence type="ECO:0000259" key="12">
    <source>
        <dbReference type="PROSITE" id="PS50157"/>
    </source>
</evidence>
<keyword evidence="9" id="KW-0539">Nucleus</keyword>
<keyword evidence="4 10" id="KW-0862">Zinc</keyword>
<keyword evidence="3" id="KW-0678">Repressor</keyword>
<name>A0A6G1DWE6_9ORYZ</name>
<keyword evidence="4 10" id="KW-0479">Metal-binding</keyword>
<comment type="subcellular location">
    <subcellularLocation>
        <location evidence="1">Nucleus</location>
        <location evidence="1">Nucleolus</location>
    </subcellularLocation>
</comment>
<feature type="region of interest" description="Disordered" evidence="11">
    <location>
        <begin position="185"/>
        <end position="313"/>
    </location>
</feature>
<evidence type="ECO:0000256" key="1">
    <source>
        <dbReference type="ARBA" id="ARBA00004604"/>
    </source>
</evidence>
<comment type="caution">
    <text evidence="13">The sequence shown here is derived from an EMBL/GenBank/DDBJ whole genome shotgun (WGS) entry which is preliminary data.</text>
</comment>
<dbReference type="Gene3D" id="2.60.120.340">
    <property type="entry name" value="Nucleoplasmin core domain"/>
    <property type="match status" value="1"/>
</dbReference>